<dbReference type="InterPro" id="IPR036179">
    <property type="entry name" value="Ig-like_dom_sf"/>
</dbReference>
<dbReference type="EMBL" id="JABFTP020000002">
    <property type="protein sequence ID" value="KAL3267595.1"/>
    <property type="molecule type" value="Genomic_DNA"/>
</dbReference>
<keyword evidence="2" id="KW-1185">Reference proteome</keyword>
<comment type="caution">
    <text evidence="1">The sequence shown here is derived from an EMBL/GenBank/DDBJ whole genome shotgun (WGS) entry which is preliminary data.</text>
</comment>
<evidence type="ECO:0000313" key="1">
    <source>
        <dbReference type="EMBL" id="KAL3267595.1"/>
    </source>
</evidence>
<dbReference type="Gene3D" id="2.60.40.10">
    <property type="entry name" value="Immunoglobulins"/>
    <property type="match status" value="1"/>
</dbReference>
<dbReference type="SUPFAM" id="SSF48726">
    <property type="entry name" value="Immunoglobulin"/>
    <property type="match status" value="1"/>
</dbReference>
<evidence type="ECO:0000313" key="2">
    <source>
        <dbReference type="Proteomes" id="UP001516400"/>
    </source>
</evidence>
<dbReference type="InterPro" id="IPR013783">
    <property type="entry name" value="Ig-like_fold"/>
</dbReference>
<protein>
    <submittedName>
        <fullName evidence="1">Uncharacterized protein</fullName>
    </submittedName>
</protein>
<dbReference type="AlphaFoldDB" id="A0ABD2MMI9"/>
<organism evidence="1 2">
    <name type="scientific">Cryptolaemus montrouzieri</name>
    <dbReference type="NCBI Taxonomy" id="559131"/>
    <lineage>
        <taxon>Eukaryota</taxon>
        <taxon>Metazoa</taxon>
        <taxon>Ecdysozoa</taxon>
        <taxon>Arthropoda</taxon>
        <taxon>Hexapoda</taxon>
        <taxon>Insecta</taxon>
        <taxon>Pterygota</taxon>
        <taxon>Neoptera</taxon>
        <taxon>Endopterygota</taxon>
        <taxon>Coleoptera</taxon>
        <taxon>Polyphaga</taxon>
        <taxon>Cucujiformia</taxon>
        <taxon>Coccinelloidea</taxon>
        <taxon>Coccinellidae</taxon>
        <taxon>Scymninae</taxon>
        <taxon>Scymnini</taxon>
        <taxon>Cryptolaemus</taxon>
    </lineage>
</organism>
<reference evidence="1 2" key="1">
    <citation type="journal article" date="2021" name="BMC Biol.">
        <title>Horizontally acquired antibacterial genes associated with adaptive radiation of ladybird beetles.</title>
        <authorList>
            <person name="Li H.S."/>
            <person name="Tang X.F."/>
            <person name="Huang Y.H."/>
            <person name="Xu Z.Y."/>
            <person name="Chen M.L."/>
            <person name="Du X.Y."/>
            <person name="Qiu B.Y."/>
            <person name="Chen P.T."/>
            <person name="Zhang W."/>
            <person name="Slipinski A."/>
            <person name="Escalona H.E."/>
            <person name="Waterhouse R.M."/>
            <person name="Zwick A."/>
            <person name="Pang H."/>
        </authorList>
    </citation>
    <scope>NUCLEOTIDE SEQUENCE [LARGE SCALE GENOMIC DNA]</scope>
    <source>
        <strain evidence="1">SYSU2018</strain>
    </source>
</reference>
<proteinExistence type="predicted"/>
<gene>
    <name evidence="1" type="ORF">HHI36_023894</name>
</gene>
<name>A0ABD2MMI9_9CUCU</name>
<sequence length="95" mass="10386">MEKMNGTKWAMILTIHNVSHEDFATYTCVASNIKGKTDATVRLYEIKVTTTSSTPTTTTSTTPSTTITNLILEITAVNTKSSERPSVFIPNDIAM</sequence>
<accession>A0ABD2MMI9</accession>
<dbReference type="Proteomes" id="UP001516400">
    <property type="component" value="Unassembled WGS sequence"/>
</dbReference>